<dbReference type="AlphaFoldDB" id="A0A150FAZ8"/>
<evidence type="ECO:0000313" key="4">
    <source>
        <dbReference type="Proteomes" id="UP000075430"/>
    </source>
</evidence>
<feature type="active site" description="Proton donor" evidence="2">
    <location>
        <position position="10"/>
    </location>
</feature>
<dbReference type="SFLD" id="SFLDG01146">
    <property type="entry name" value="C1.2.2"/>
    <property type="match status" value="1"/>
</dbReference>
<feature type="active site" description="Nucleophile" evidence="2">
    <location>
        <position position="8"/>
    </location>
</feature>
<dbReference type="Gene3D" id="1.10.40.40">
    <property type="entry name" value="Deoxyribonucleotidase, domain 2"/>
    <property type="match status" value="1"/>
</dbReference>
<organism evidence="3 4">
    <name type="scientific">Bacillus nakamurai</name>
    <dbReference type="NCBI Taxonomy" id="1793963"/>
    <lineage>
        <taxon>Bacteria</taxon>
        <taxon>Bacillati</taxon>
        <taxon>Bacillota</taxon>
        <taxon>Bacilli</taxon>
        <taxon>Bacillales</taxon>
        <taxon>Bacillaceae</taxon>
        <taxon>Bacillus</taxon>
    </lineage>
</organism>
<protein>
    <submittedName>
        <fullName evidence="3">5'-3'-deoxyribonucleotidase</fullName>
    </submittedName>
</protein>
<dbReference type="STRING" id="1793963.AXI58_10500"/>
<keyword evidence="4" id="KW-1185">Reference proteome</keyword>
<accession>A0A150FAZ8</accession>
<evidence type="ECO:0000313" key="3">
    <source>
        <dbReference type="EMBL" id="KXZ22410.1"/>
    </source>
</evidence>
<dbReference type="Proteomes" id="UP000075430">
    <property type="component" value="Unassembled WGS sequence"/>
</dbReference>
<dbReference type="RefSeq" id="WP_061520753.1">
    <property type="nucleotide sequence ID" value="NZ_JARLZY010000019.1"/>
</dbReference>
<proteinExistence type="inferred from homology"/>
<dbReference type="Pfam" id="PF06941">
    <property type="entry name" value="NT5C"/>
    <property type="match status" value="1"/>
</dbReference>
<dbReference type="PANTHER" id="PTHR16504:SF4">
    <property type="entry name" value="5'(3')-DEOXYRIBONUCLEOTIDASE"/>
    <property type="match status" value="1"/>
</dbReference>
<gene>
    <name evidence="3" type="ORF">AXI58_10500</name>
</gene>
<dbReference type="SFLD" id="SFLDS00003">
    <property type="entry name" value="Haloacid_Dehalogenase"/>
    <property type="match status" value="1"/>
</dbReference>
<evidence type="ECO:0000256" key="1">
    <source>
        <dbReference type="ARBA" id="ARBA00009589"/>
    </source>
</evidence>
<reference evidence="4" key="1">
    <citation type="submission" date="2016-02" db="EMBL/GenBank/DDBJ databases">
        <authorList>
            <person name="Dunlap C."/>
        </authorList>
    </citation>
    <scope>NUCLEOTIDE SEQUENCE [LARGE SCALE GENOMIC DNA]</scope>
    <source>
        <strain evidence="4">NRRL B-41092</strain>
    </source>
</reference>
<dbReference type="InterPro" id="IPR010708">
    <property type="entry name" value="5'(3')-deoxyribonucleotidase"/>
</dbReference>
<dbReference type="GO" id="GO:0009223">
    <property type="term" value="P:pyrimidine deoxyribonucleotide catabolic process"/>
    <property type="evidence" value="ECO:0007669"/>
    <property type="project" value="TreeGrafter"/>
</dbReference>
<dbReference type="SUPFAM" id="SSF56784">
    <property type="entry name" value="HAD-like"/>
    <property type="match status" value="1"/>
</dbReference>
<dbReference type="InterPro" id="IPR023214">
    <property type="entry name" value="HAD_sf"/>
</dbReference>
<dbReference type="OrthoDB" id="278110at2"/>
<dbReference type="SFLD" id="SFLDG01126">
    <property type="entry name" value="C1.2:_Nucleotidase_Like"/>
    <property type="match status" value="1"/>
</dbReference>
<comment type="similarity">
    <text evidence="1">Belongs to the 5'(3')-deoxyribonucleotidase family.</text>
</comment>
<sequence length="172" mass="20283">MIKVIAIDMDQVLADLLSDWVSYINTHDDPLLNEEDILCWNIKKYVNTKNNVYRHLDYDLFRNLNVIEGSQRVVKELMKKYEVYVVTTATNHPESLKAKLEWLAEHFPFISHSNVVLCGNKNIIKADIMIDDGIHNLETFDGIKILFDAPHNRNEDRFIRVRDWEEIEQKLL</sequence>
<evidence type="ECO:0000256" key="2">
    <source>
        <dbReference type="PIRSR" id="PIRSR610708-1"/>
    </source>
</evidence>
<name>A0A150FAZ8_9BACI</name>
<dbReference type="GO" id="GO:0008253">
    <property type="term" value="F:5'-nucleotidase activity"/>
    <property type="evidence" value="ECO:0007669"/>
    <property type="project" value="InterPro"/>
</dbReference>
<dbReference type="Gene3D" id="3.40.50.1000">
    <property type="entry name" value="HAD superfamily/HAD-like"/>
    <property type="match status" value="1"/>
</dbReference>
<dbReference type="EMBL" id="LSBA01000005">
    <property type="protein sequence ID" value="KXZ22410.1"/>
    <property type="molecule type" value="Genomic_DNA"/>
</dbReference>
<dbReference type="InterPro" id="IPR036412">
    <property type="entry name" value="HAD-like_sf"/>
</dbReference>
<comment type="caution">
    <text evidence="3">The sequence shown here is derived from an EMBL/GenBank/DDBJ whole genome shotgun (WGS) entry which is preliminary data.</text>
</comment>
<dbReference type="PANTHER" id="PTHR16504">
    <property type="entry name" value="5'(3')-DEOXYRIBONUCLEOTIDASE"/>
    <property type="match status" value="1"/>
</dbReference>